<feature type="active site" description="Proton acceptor" evidence="8 9">
    <location>
        <position position="88"/>
    </location>
</feature>
<evidence type="ECO:0000256" key="5">
    <source>
        <dbReference type="ARBA" id="ARBA00022741"/>
    </source>
</evidence>
<keyword evidence="6 8" id="KW-0418">Kinase</keyword>
<evidence type="ECO:0000256" key="1">
    <source>
        <dbReference type="ARBA" id="ARBA00007587"/>
    </source>
</evidence>
<dbReference type="AlphaFoldDB" id="A0AB38YKM1"/>
<keyword evidence="8" id="KW-0479">Metal-binding</keyword>
<name>A0AB38YKM1_9GAMM</name>
<proteinExistence type="inferred from homology"/>
<comment type="subunit">
    <text evidence="8">Homotetramer.</text>
</comment>
<evidence type="ECO:0000256" key="12">
    <source>
        <dbReference type="RuleBase" id="RU004165"/>
    </source>
</evidence>
<keyword evidence="8" id="KW-0963">Cytoplasm</keyword>
<dbReference type="InterPro" id="IPR020633">
    <property type="entry name" value="Thymidine_kinase_CS"/>
</dbReference>
<dbReference type="EMBL" id="CP101717">
    <property type="protein sequence ID" value="WLD59624.1"/>
    <property type="molecule type" value="Genomic_DNA"/>
</dbReference>
<evidence type="ECO:0000256" key="4">
    <source>
        <dbReference type="ARBA" id="ARBA00022679"/>
    </source>
</evidence>
<dbReference type="InterPro" id="IPR027417">
    <property type="entry name" value="P-loop_NTPase"/>
</dbReference>
<feature type="binding site" evidence="8">
    <location>
        <begin position="9"/>
        <end position="16"/>
    </location>
    <ligand>
        <name>ATP</name>
        <dbReference type="ChEBI" id="CHEBI:30616"/>
    </ligand>
</feature>
<comment type="similarity">
    <text evidence="1 8 12">Belongs to the thymidine kinase family.</text>
</comment>
<evidence type="ECO:0000256" key="8">
    <source>
        <dbReference type="HAMAP-Rule" id="MF_00124"/>
    </source>
</evidence>
<accession>A0AB38YKM1</accession>
<keyword evidence="4 8" id="KW-0808">Transferase</keyword>
<comment type="catalytic activity">
    <reaction evidence="8 11">
        <text>thymidine + ATP = dTMP + ADP + H(+)</text>
        <dbReference type="Rhea" id="RHEA:19129"/>
        <dbReference type="ChEBI" id="CHEBI:15378"/>
        <dbReference type="ChEBI" id="CHEBI:17748"/>
        <dbReference type="ChEBI" id="CHEBI:30616"/>
        <dbReference type="ChEBI" id="CHEBI:63528"/>
        <dbReference type="ChEBI" id="CHEBI:456216"/>
        <dbReference type="EC" id="2.7.1.21"/>
    </reaction>
</comment>
<dbReference type="PIRSF" id="PIRSF035805">
    <property type="entry name" value="TK_cell"/>
    <property type="match status" value="1"/>
</dbReference>
<dbReference type="Gene3D" id="3.40.50.300">
    <property type="entry name" value="P-loop containing nucleotide triphosphate hydrolases"/>
    <property type="match status" value="1"/>
</dbReference>
<dbReference type="GO" id="GO:0005524">
    <property type="term" value="F:ATP binding"/>
    <property type="evidence" value="ECO:0007669"/>
    <property type="project" value="UniProtKB-UniRule"/>
</dbReference>
<keyword evidence="3 8" id="KW-0237">DNA synthesis</keyword>
<feature type="binding site" evidence="8">
    <location>
        <position position="147"/>
    </location>
    <ligand>
        <name>Zn(2+)</name>
        <dbReference type="ChEBI" id="CHEBI:29105"/>
    </ligand>
</feature>
<feature type="binding site" evidence="8">
    <location>
        <position position="145"/>
    </location>
    <ligand>
        <name>Zn(2+)</name>
        <dbReference type="ChEBI" id="CHEBI:29105"/>
    </ligand>
</feature>
<dbReference type="HAMAP" id="MF_00124">
    <property type="entry name" value="Thymidine_kinase"/>
    <property type="match status" value="1"/>
</dbReference>
<protein>
    <recommendedName>
        <fullName evidence="2 8">Thymidine kinase</fullName>
        <ecNumber evidence="2 8">2.7.1.21</ecNumber>
    </recommendedName>
</protein>
<evidence type="ECO:0000256" key="9">
    <source>
        <dbReference type="PIRSR" id="PIRSR035805-1"/>
    </source>
</evidence>
<gene>
    <name evidence="8" type="primary">tdk</name>
    <name evidence="13" type="ORF">NFC81_07525</name>
</gene>
<dbReference type="PANTHER" id="PTHR11441">
    <property type="entry name" value="THYMIDINE KINASE"/>
    <property type="match status" value="1"/>
</dbReference>
<keyword evidence="8" id="KW-0862">Zinc</keyword>
<organism evidence="13">
    <name type="scientific">Salinispirillum sp. LH 10-3-1</name>
    <dbReference type="NCBI Taxonomy" id="2952525"/>
    <lineage>
        <taxon>Bacteria</taxon>
        <taxon>Pseudomonadati</taxon>
        <taxon>Pseudomonadota</taxon>
        <taxon>Gammaproteobacteria</taxon>
        <taxon>Oceanospirillales</taxon>
        <taxon>Saccharospirillaceae</taxon>
        <taxon>Salinispirillum</taxon>
    </lineage>
</organism>
<feature type="binding site" evidence="8">
    <location>
        <position position="185"/>
    </location>
    <ligand>
        <name>Zn(2+)</name>
        <dbReference type="ChEBI" id="CHEBI:29105"/>
    </ligand>
</feature>
<dbReference type="GO" id="GO:0046104">
    <property type="term" value="P:thymidine metabolic process"/>
    <property type="evidence" value="ECO:0007669"/>
    <property type="project" value="TreeGrafter"/>
</dbReference>
<sequence length="205" mass="22138">MAQLYFYYSAMNAGKSTSLLQNAHNYKERGLAPVLFTAAIDERYGKGRIASRIGLASDAELFDDSTDFVAWVQAHGGRASIHCILIDEAQFLTVAQVNQLAAVVDDLNVPVVCYGLRTDFMGELFPGSARLLAIADKLSELKAICHCGRKATMTARLSGDGKVQQSGEQVVIGNNDVYVSLCRAHHRAALAGDHAAAKPARIIKE</sequence>
<dbReference type="GO" id="GO:0008270">
    <property type="term" value="F:zinc ion binding"/>
    <property type="evidence" value="ECO:0007669"/>
    <property type="project" value="UniProtKB-UniRule"/>
</dbReference>
<dbReference type="EC" id="2.7.1.21" evidence="2 8"/>
<dbReference type="NCBIfam" id="NF003300">
    <property type="entry name" value="PRK04296.1-5"/>
    <property type="match status" value="1"/>
</dbReference>
<feature type="binding site" evidence="10">
    <location>
        <begin position="170"/>
        <end position="173"/>
    </location>
    <ligand>
        <name>substrate</name>
    </ligand>
</feature>
<feature type="binding site" evidence="8">
    <location>
        <position position="182"/>
    </location>
    <ligand>
        <name>Zn(2+)</name>
        <dbReference type="ChEBI" id="CHEBI:29105"/>
    </ligand>
</feature>
<feature type="binding site" evidence="10">
    <location>
        <position position="178"/>
    </location>
    <ligand>
        <name>substrate</name>
    </ligand>
</feature>
<evidence type="ECO:0000256" key="11">
    <source>
        <dbReference type="RuleBase" id="RU000544"/>
    </source>
</evidence>
<keyword evidence="7 8" id="KW-0067">ATP-binding</keyword>
<dbReference type="Gene3D" id="3.30.60.20">
    <property type="match status" value="1"/>
</dbReference>
<dbReference type="InterPro" id="IPR001267">
    <property type="entry name" value="Thymidine_kinase"/>
</dbReference>
<evidence type="ECO:0000313" key="13">
    <source>
        <dbReference type="EMBL" id="WLD59624.1"/>
    </source>
</evidence>
<dbReference type="SUPFAM" id="SSF52540">
    <property type="entry name" value="P-loop containing nucleoside triphosphate hydrolases"/>
    <property type="match status" value="1"/>
</dbReference>
<dbReference type="PANTHER" id="PTHR11441:SF0">
    <property type="entry name" value="THYMIDINE KINASE, CYTOSOLIC"/>
    <property type="match status" value="1"/>
</dbReference>
<dbReference type="PROSITE" id="PS00603">
    <property type="entry name" value="TK_CELLULAR_TYPE"/>
    <property type="match status" value="1"/>
</dbReference>
<comment type="subcellular location">
    <subcellularLocation>
        <location evidence="8">Cytoplasm</location>
    </subcellularLocation>
</comment>
<dbReference type="GO" id="GO:0005829">
    <property type="term" value="C:cytosol"/>
    <property type="evidence" value="ECO:0007669"/>
    <property type="project" value="TreeGrafter"/>
</dbReference>
<dbReference type="GO" id="GO:0004797">
    <property type="term" value="F:thymidine kinase activity"/>
    <property type="evidence" value="ECO:0007669"/>
    <property type="project" value="UniProtKB-UniRule"/>
</dbReference>
<reference evidence="13" key="1">
    <citation type="submission" date="2022-07" db="EMBL/GenBank/DDBJ databases">
        <title>Complete genome sequence of Salinispirillum sp. LH10-3-1 capable of multiple carbohydrate inversion isolated from a soda lake.</title>
        <authorList>
            <person name="Liu J."/>
            <person name="Zhai Y."/>
            <person name="Zhang H."/>
            <person name="Yang H."/>
            <person name="Qu J."/>
            <person name="Li J."/>
        </authorList>
    </citation>
    <scope>NUCLEOTIDE SEQUENCE</scope>
    <source>
        <strain evidence="13">LH 10-3-1</strain>
    </source>
</reference>
<feature type="binding site" evidence="8">
    <location>
        <begin position="87"/>
        <end position="90"/>
    </location>
    <ligand>
        <name>ATP</name>
        <dbReference type="ChEBI" id="CHEBI:30616"/>
    </ligand>
</feature>
<dbReference type="Pfam" id="PF00265">
    <property type="entry name" value="TK"/>
    <property type="match status" value="1"/>
</dbReference>
<evidence type="ECO:0000256" key="7">
    <source>
        <dbReference type="ARBA" id="ARBA00022840"/>
    </source>
</evidence>
<dbReference type="SUPFAM" id="SSF57716">
    <property type="entry name" value="Glucocorticoid receptor-like (DNA-binding domain)"/>
    <property type="match status" value="1"/>
</dbReference>
<evidence type="ECO:0000256" key="10">
    <source>
        <dbReference type="PIRSR" id="PIRSR035805-2"/>
    </source>
</evidence>
<evidence type="ECO:0000256" key="3">
    <source>
        <dbReference type="ARBA" id="ARBA00022634"/>
    </source>
</evidence>
<evidence type="ECO:0000256" key="6">
    <source>
        <dbReference type="ARBA" id="ARBA00022777"/>
    </source>
</evidence>
<dbReference type="GO" id="GO:0071897">
    <property type="term" value="P:DNA biosynthetic process"/>
    <property type="evidence" value="ECO:0007669"/>
    <property type="project" value="UniProtKB-KW"/>
</dbReference>
<evidence type="ECO:0000256" key="2">
    <source>
        <dbReference type="ARBA" id="ARBA00012118"/>
    </source>
</evidence>
<keyword evidence="5 8" id="KW-0547">Nucleotide-binding</keyword>
<dbReference type="RefSeq" id="WP_304996916.1">
    <property type="nucleotide sequence ID" value="NZ_CP101717.1"/>
</dbReference>